<accession>A0A4Y2C6F2</accession>
<proteinExistence type="predicted"/>
<dbReference type="Proteomes" id="UP000499080">
    <property type="component" value="Unassembled WGS sequence"/>
</dbReference>
<feature type="region of interest" description="Disordered" evidence="1">
    <location>
        <begin position="1"/>
        <end position="20"/>
    </location>
</feature>
<keyword evidence="3" id="KW-1185">Reference proteome</keyword>
<name>A0A4Y2C6F2_ARAVE</name>
<dbReference type="EMBL" id="BGPR01000152">
    <property type="protein sequence ID" value="GBL99928.1"/>
    <property type="molecule type" value="Genomic_DNA"/>
</dbReference>
<reference evidence="2 3" key="1">
    <citation type="journal article" date="2019" name="Sci. Rep.">
        <title>Orb-weaving spider Araneus ventricosus genome elucidates the spidroin gene catalogue.</title>
        <authorList>
            <person name="Kono N."/>
            <person name="Nakamura H."/>
            <person name="Ohtoshi R."/>
            <person name="Moran D.A.P."/>
            <person name="Shinohara A."/>
            <person name="Yoshida Y."/>
            <person name="Fujiwara M."/>
            <person name="Mori M."/>
            <person name="Tomita M."/>
            <person name="Arakawa K."/>
        </authorList>
    </citation>
    <scope>NUCLEOTIDE SEQUENCE [LARGE SCALE GENOMIC DNA]</scope>
</reference>
<comment type="caution">
    <text evidence="2">The sequence shown here is derived from an EMBL/GenBank/DDBJ whole genome shotgun (WGS) entry which is preliminary data.</text>
</comment>
<evidence type="ECO:0000256" key="1">
    <source>
        <dbReference type="SAM" id="MobiDB-lite"/>
    </source>
</evidence>
<evidence type="ECO:0000313" key="2">
    <source>
        <dbReference type="EMBL" id="GBL99928.1"/>
    </source>
</evidence>
<evidence type="ECO:0000313" key="3">
    <source>
        <dbReference type="Proteomes" id="UP000499080"/>
    </source>
</evidence>
<organism evidence="2 3">
    <name type="scientific">Araneus ventricosus</name>
    <name type="common">Orbweaver spider</name>
    <name type="synonym">Epeira ventricosa</name>
    <dbReference type="NCBI Taxonomy" id="182803"/>
    <lineage>
        <taxon>Eukaryota</taxon>
        <taxon>Metazoa</taxon>
        <taxon>Ecdysozoa</taxon>
        <taxon>Arthropoda</taxon>
        <taxon>Chelicerata</taxon>
        <taxon>Arachnida</taxon>
        <taxon>Araneae</taxon>
        <taxon>Araneomorphae</taxon>
        <taxon>Entelegynae</taxon>
        <taxon>Araneoidea</taxon>
        <taxon>Araneidae</taxon>
        <taxon>Araneus</taxon>
    </lineage>
</organism>
<gene>
    <name evidence="2" type="ORF">AVEN_19423_1</name>
</gene>
<dbReference type="AlphaFoldDB" id="A0A4Y2C6F2"/>
<sequence length="105" mass="11736">MTRTTPELAPPLQASTPHQREGVWPRAYGWACIGPNTQPIFNGIVFEPGTLWLRGRHLTTRPPRLPETLGIQGFKVGIQSVHCDMLDAKDHSRRSTGQTIRPRAT</sequence>
<protein>
    <submittedName>
        <fullName evidence="2">Uncharacterized protein</fullName>
    </submittedName>
</protein>